<name>A0A5A7MLS0_9PROT</name>
<accession>A0A5A7MLS0</accession>
<sequence length="201" mass="21628">MTYRVDQQARQLKAIDDALVDITGKLGGVGGDPAADIAAIQQDVRGLSDKVDRLMAQLNETDRAVATIMRRLDMIETATVGAVKEAAAARDLVNRVEGVKAAQEGYELEAGPGQSYAIHLASYQNPAAAKEGWEVLKGQYPAVLEHLSPRLDPLRLDQAGGQFLRLIAGPFADISPAREACENLRQQGAFCQLSLFRGEGL</sequence>
<keyword evidence="1" id="KW-0175">Coiled coil</keyword>
<dbReference type="InterPro" id="IPR036680">
    <property type="entry name" value="SPOR-like_sf"/>
</dbReference>
<feature type="domain" description="SPOR" evidence="2">
    <location>
        <begin position="110"/>
        <end position="197"/>
    </location>
</feature>
<organism evidence="3 4">
    <name type="scientific">Iodidimonas gelatinilytica</name>
    <dbReference type="NCBI Taxonomy" id="1236966"/>
    <lineage>
        <taxon>Bacteria</taxon>
        <taxon>Pseudomonadati</taxon>
        <taxon>Pseudomonadota</taxon>
        <taxon>Alphaproteobacteria</taxon>
        <taxon>Iodidimonadales</taxon>
        <taxon>Iodidimonadaceae</taxon>
        <taxon>Iodidimonas</taxon>
    </lineage>
</organism>
<proteinExistence type="predicted"/>
<dbReference type="Pfam" id="PF05036">
    <property type="entry name" value="SPOR"/>
    <property type="match status" value="1"/>
</dbReference>
<dbReference type="EMBL" id="BKCL01000001">
    <property type="protein sequence ID" value="GEQ96921.1"/>
    <property type="molecule type" value="Genomic_DNA"/>
</dbReference>
<evidence type="ECO:0000256" key="1">
    <source>
        <dbReference type="SAM" id="Coils"/>
    </source>
</evidence>
<gene>
    <name evidence="3" type="ORF">JCM17844_05580</name>
</gene>
<evidence type="ECO:0000313" key="4">
    <source>
        <dbReference type="Proteomes" id="UP000322084"/>
    </source>
</evidence>
<dbReference type="InterPro" id="IPR007730">
    <property type="entry name" value="SPOR-like_dom"/>
</dbReference>
<dbReference type="GO" id="GO:0042834">
    <property type="term" value="F:peptidoglycan binding"/>
    <property type="evidence" value="ECO:0007669"/>
    <property type="project" value="InterPro"/>
</dbReference>
<comment type="caution">
    <text evidence="3">The sequence shown here is derived from an EMBL/GenBank/DDBJ whole genome shotgun (WGS) entry which is preliminary data.</text>
</comment>
<dbReference type="SUPFAM" id="SSF110997">
    <property type="entry name" value="Sporulation related repeat"/>
    <property type="match status" value="1"/>
</dbReference>
<evidence type="ECO:0000313" key="3">
    <source>
        <dbReference type="EMBL" id="GEQ96921.1"/>
    </source>
</evidence>
<dbReference type="Proteomes" id="UP000322084">
    <property type="component" value="Unassembled WGS sequence"/>
</dbReference>
<evidence type="ECO:0000259" key="2">
    <source>
        <dbReference type="PROSITE" id="PS51724"/>
    </source>
</evidence>
<protein>
    <recommendedName>
        <fullName evidence="2">SPOR domain-containing protein</fullName>
    </recommendedName>
</protein>
<feature type="coiled-coil region" evidence="1">
    <location>
        <begin position="37"/>
        <end position="64"/>
    </location>
</feature>
<dbReference type="PROSITE" id="PS51724">
    <property type="entry name" value="SPOR"/>
    <property type="match status" value="1"/>
</dbReference>
<reference evidence="3 4" key="1">
    <citation type="submission" date="2019-09" db="EMBL/GenBank/DDBJ databases">
        <title>NBRP : Genome information of microbial organism related human and environment.</title>
        <authorList>
            <person name="Hattori M."/>
            <person name="Oshima K."/>
            <person name="Inaba H."/>
            <person name="Suda W."/>
            <person name="Sakamoto M."/>
            <person name="Iino T."/>
            <person name="Kitahara M."/>
            <person name="Oshida Y."/>
            <person name="Iida T."/>
            <person name="Kudo T."/>
            <person name="Itoh T."/>
            <person name="Ohkuma M."/>
        </authorList>
    </citation>
    <scope>NUCLEOTIDE SEQUENCE [LARGE SCALE GENOMIC DNA]</scope>
    <source>
        <strain evidence="3 4">Hi-2</strain>
    </source>
</reference>
<dbReference type="Gene3D" id="3.30.70.1070">
    <property type="entry name" value="Sporulation related repeat"/>
    <property type="match status" value="1"/>
</dbReference>
<dbReference type="AlphaFoldDB" id="A0A5A7MLS0"/>